<evidence type="ECO:0000313" key="21">
    <source>
        <dbReference type="Proteomes" id="UP000243359"/>
    </source>
</evidence>
<dbReference type="GO" id="GO:0008444">
    <property type="term" value="F:CDP-diacylglycerol-glycerol-3-phosphate 3-phosphatidyltransferase activity"/>
    <property type="evidence" value="ECO:0007669"/>
    <property type="project" value="UniProtKB-UniRule"/>
</dbReference>
<dbReference type="InterPro" id="IPR000462">
    <property type="entry name" value="CDP-OH_P_trans"/>
</dbReference>
<evidence type="ECO:0000256" key="16">
    <source>
        <dbReference type="ARBA" id="ARBA00048586"/>
    </source>
</evidence>
<dbReference type="PANTHER" id="PTHR14269">
    <property type="entry name" value="CDP-DIACYLGLYCEROL--GLYCEROL-3-PHOSPHATE 3-PHOSPHATIDYLTRANSFERASE-RELATED"/>
    <property type="match status" value="1"/>
</dbReference>
<dbReference type="PANTHER" id="PTHR14269:SF62">
    <property type="entry name" value="CDP-DIACYLGLYCEROL--GLYCEROL-3-PHOSPHATE 3-PHOSPHATIDYLTRANSFERASE 1, CHLOROPLASTIC"/>
    <property type="match status" value="1"/>
</dbReference>
<keyword evidence="21" id="KW-1185">Reference proteome</keyword>
<evidence type="ECO:0000256" key="2">
    <source>
        <dbReference type="ARBA" id="ARBA00005042"/>
    </source>
</evidence>
<evidence type="ECO:0000256" key="10">
    <source>
        <dbReference type="ARBA" id="ARBA00022692"/>
    </source>
</evidence>
<comment type="subcellular location">
    <subcellularLocation>
        <location evidence="1">Cell membrane</location>
        <topology evidence="1">Multi-pass membrane protein</topology>
    </subcellularLocation>
</comment>
<evidence type="ECO:0000256" key="19">
    <source>
        <dbReference type="SAM" id="Phobius"/>
    </source>
</evidence>
<evidence type="ECO:0000256" key="5">
    <source>
        <dbReference type="ARBA" id="ARBA00013170"/>
    </source>
</evidence>
<evidence type="ECO:0000256" key="13">
    <source>
        <dbReference type="ARBA" id="ARBA00023136"/>
    </source>
</evidence>
<dbReference type="NCBIfam" id="TIGR00560">
    <property type="entry name" value="pgsA"/>
    <property type="match status" value="1"/>
</dbReference>
<keyword evidence="15" id="KW-1208">Phospholipid metabolism</keyword>
<accession>A0A1H1R5C1</accession>
<evidence type="ECO:0000256" key="11">
    <source>
        <dbReference type="ARBA" id="ARBA00022989"/>
    </source>
</evidence>
<dbReference type="GO" id="GO:0046474">
    <property type="term" value="P:glycerophospholipid biosynthetic process"/>
    <property type="evidence" value="ECO:0007669"/>
    <property type="project" value="TreeGrafter"/>
</dbReference>
<evidence type="ECO:0000256" key="15">
    <source>
        <dbReference type="ARBA" id="ARBA00023264"/>
    </source>
</evidence>
<dbReference type="PROSITE" id="PS00379">
    <property type="entry name" value="CDP_ALCOHOL_P_TRANSF"/>
    <property type="match status" value="1"/>
</dbReference>
<evidence type="ECO:0000256" key="9">
    <source>
        <dbReference type="ARBA" id="ARBA00022679"/>
    </source>
</evidence>
<dbReference type="Proteomes" id="UP000243359">
    <property type="component" value="Chromosome I"/>
</dbReference>
<keyword evidence="8" id="KW-0444">Lipid biosynthesis</keyword>
<evidence type="ECO:0000313" key="20">
    <source>
        <dbReference type="EMBL" id="SDS30918.1"/>
    </source>
</evidence>
<dbReference type="InterPro" id="IPR050324">
    <property type="entry name" value="CDP-alcohol_PTase-I"/>
</dbReference>
<evidence type="ECO:0000256" key="8">
    <source>
        <dbReference type="ARBA" id="ARBA00022516"/>
    </source>
</evidence>
<comment type="pathway">
    <text evidence="3">Lipid metabolism.</text>
</comment>
<sequence>MNIPNLLTILRVLLIPVFIGLFYMPFSWSYWAASGVFALASVTDWLDGYLARRLGQSTPFGAFLDPVADKLMVAVALVLLVEEHANLWLTLPAAIIIGREIVVSALREWMAELGARAQVAVSNLGKWKTTAQMASLIILLGNPPRLDMWVGLGYSLLIIAAVLTLWSMVQYLRAAWPHLSSGANGK</sequence>
<gene>
    <name evidence="20" type="ORF">SAMN05216221_1536</name>
</gene>
<dbReference type="InterPro" id="IPR004570">
    <property type="entry name" value="Phosphatidylglycerol_P_synth"/>
</dbReference>
<dbReference type="InterPro" id="IPR048254">
    <property type="entry name" value="CDP_ALCOHOL_P_TRANSF_CS"/>
</dbReference>
<protein>
    <recommendedName>
        <fullName evidence="6 17">CDP-diacylglycerol--glycerol-3-phosphate 3-phosphatidyltransferase</fullName>
        <ecNumber evidence="5 17">2.7.8.5</ecNumber>
    </recommendedName>
</protein>
<dbReference type="OrthoDB" id="9796672at2"/>
<dbReference type="Gene3D" id="1.20.120.1760">
    <property type="match status" value="1"/>
</dbReference>
<dbReference type="Pfam" id="PF01066">
    <property type="entry name" value="CDP-OH_P_transf"/>
    <property type="match status" value="1"/>
</dbReference>
<proteinExistence type="inferred from homology"/>
<keyword evidence="12" id="KW-0443">Lipid metabolism</keyword>
<evidence type="ECO:0000256" key="4">
    <source>
        <dbReference type="ARBA" id="ARBA00010441"/>
    </source>
</evidence>
<evidence type="ECO:0000256" key="14">
    <source>
        <dbReference type="ARBA" id="ARBA00023209"/>
    </source>
</evidence>
<keyword evidence="10 19" id="KW-0812">Transmembrane</keyword>
<keyword evidence="13 19" id="KW-0472">Membrane</keyword>
<comment type="similarity">
    <text evidence="4 18">Belongs to the CDP-alcohol phosphatidyltransferase class-I family.</text>
</comment>
<name>A0A1H1R5C1_9PSED</name>
<dbReference type="EC" id="2.7.8.5" evidence="5 17"/>
<keyword evidence="14" id="KW-0594">Phospholipid biosynthesis</keyword>
<dbReference type="InterPro" id="IPR043130">
    <property type="entry name" value="CDP-OH_PTrfase_TM_dom"/>
</dbReference>
<evidence type="ECO:0000256" key="7">
    <source>
        <dbReference type="ARBA" id="ARBA00022475"/>
    </source>
</evidence>
<dbReference type="AlphaFoldDB" id="A0A1H1R5C1"/>
<comment type="pathway">
    <text evidence="2">Phospholipid metabolism; phosphatidylglycerol biosynthesis; phosphatidylglycerol from CDP-diacylglycerol: step 1/2.</text>
</comment>
<organism evidence="20 21">
    <name type="scientific">Pseudomonas oryzae</name>
    <dbReference type="NCBI Taxonomy" id="1392877"/>
    <lineage>
        <taxon>Bacteria</taxon>
        <taxon>Pseudomonadati</taxon>
        <taxon>Pseudomonadota</taxon>
        <taxon>Gammaproteobacteria</taxon>
        <taxon>Pseudomonadales</taxon>
        <taxon>Pseudomonadaceae</taxon>
        <taxon>Pseudomonas</taxon>
    </lineage>
</organism>
<dbReference type="STRING" id="1392877.SAMN05216221_1536"/>
<feature type="transmembrane region" description="Helical" evidence="19">
    <location>
        <begin position="149"/>
        <end position="169"/>
    </location>
</feature>
<dbReference type="PIRSF" id="PIRSF000847">
    <property type="entry name" value="Phos_ph_gly_syn"/>
    <property type="match status" value="1"/>
</dbReference>
<dbReference type="GO" id="GO:0005886">
    <property type="term" value="C:plasma membrane"/>
    <property type="evidence" value="ECO:0007669"/>
    <property type="project" value="UniProtKB-SubCell"/>
</dbReference>
<evidence type="ECO:0000256" key="1">
    <source>
        <dbReference type="ARBA" id="ARBA00004651"/>
    </source>
</evidence>
<dbReference type="EMBL" id="LT629751">
    <property type="protein sequence ID" value="SDS30918.1"/>
    <property type="molecule type" value="Genomic_DNA"/>
</dbReference>
<evidence type="ECO:0000256" key="17">
    <source>
        <dbReference type="NCBIfam" id="TIGR00560"/>
    </source>
</evidence>
<dbReference type="RefSeq" id="WP_090348382.1">
    <property type="nucleotide sequence ID" value="NZ_LT629751.1"/>
</dbReference>
<evidence type="ECO:0000256" key="12">
    <source>
        <dbReference type="ARBA" id="ARBA00023098"/>
    </source>
</evidence>
<keyword evidence="7" id="KW-1003">Cell membrane</keyword>
<feature type="transmembrane region" description="Helical" evidence="19">
    <location>
        <begin position="7"/>
        <end position="24"/>
    </location>
</feature>
<dbReference type="FunFam" id="1.20.120.1760:FF:000001">
    <property type="entry name" value="CDP-diacylglycerol--glycerol-3-phosphate 3-phosphatidyltransferase"/>
    <property type="match status" value="1"/>
</dbReference>
<evidence type="ECO:0000256" key="3">
    <source>
        <dbReference type="ARBA" id="ARBA00005189"/>
    </source>
</evidence>
<evidence type="ECO:0000256" key="6">
    <source>
        <dbReference type="ARBA" id="ARBA00014944"/>
    </source>
</evidence>
<comment type="catalytic activity">
    <reaction evidence="16">
        <text>a CDP-1,2-diacyl-sn-glycerol + sn-glycerol 3-phosphate = a 1,2-diacyl-sn-glycero-3-phospho-(1'-sn-glycero-3'-phosphate) + CMP + H(+)</text>
        <dbReference type="Rhea" id="RHEA:12593"/>
        <dbReference type="ChEBI" id="CHEBI:15378"/>
        <dbReference type="ChEBI" id="CHEBI:57597"/>
        <dbReference type="ChEBI" id="CHEBI:58332"/>
        <dbReference type="ChEBI" id="CHEBI:60110"/>
        <dbReference type="ChEBI" id="CHEBI:60377"/>
        <dbReference type="EC" id="2.7.8.5"/>
    </reaction>
</comment>
<reference evidence="21" key="1">
    <citation type="submission" date="2016-10" db="EMBL/GenBank/DDBJ databases">
        <authorList>
            <person name="Varghese N."/>
            <person name="Submissions S."/>
        </authorList>
    </citation>
    <scope>NUCLEOTIDE SEQUENCE [LARGE SCALE GENOMIC DNA]</scope>
    <source>
        <strain evidence="21">KCTC 32247</strain>
    </source>
</reference>
<keyword evidence="11 19" id="KW-1133">Transmembrane helix</keyword>
<evidence type="ECO:0000256" key="18">
    <source>
        <dbReference type="RuleBase" id="RU003750"/>
    </source>
</evidence>
<keyword evidence="9 18" id="KW-0808">Transferase</keyword>